<sequence>MADATCNQTCDEKDAQNDENTKKTPECIEEPAEEVVKCKKARLKKCVGFADYKCEEEAPWRTYMKLYADQVLRGAQEERDKWGEFKRRHQPPKVGTPEWPLPKPSTAPPTCCYELNIFNELPAPSPDECLDPEKPPETCEVEWPKIWPCSKRDAVKERNVILKKLKLEKAGALPCEIDEVDLQGIFQVIIHYRNTYFLRWP</sequence>
<comment type="caution">
    <text evidence="1">The sequence shown here is derived from an EMBL/GenBank/DDBJ whole genome shotgun (WGS) entry which is preliminary data.</text>
</comment>
<keyword evidence="2" id="KW-1185">Reference proteome</keyword>
<name>A0ACC2NNV5_9HYME</name>
<evidence type="ECO:0000313" key="1">
    <source>
        <dbReference type="EMBL" id="KAJ8672764.1"/>
    </source>
</evidence>
<proteinExistence type="predicted"/>
<organism evidence="1 2">
    <name type="scientific">Eretmocerus hayati</name>
    <dbReference type="NCBI Taxonomy" id="131215"/>
    <lineage>
        <taxon>Eukaryota</taxon>
        <taxon>Metazoa</taxon>
        <taxon>Ecdysozoa</taxon>
        <taxon>Arthropoda</taxon>
        <taxon>Hexapoda</taxon>
        <taxon>Insecta</taxon>
        <taxon>Pterygota</taxon>
        <taxon>Neoptera</taxon>
        <taxon>Endopterygota</taxon>
        <taxon>Hymenoptera</taxon>
        <taxon>Apocrita</taxon>
        <taxon>Proctotrupomorpha</taxon>
        <taxon>Chalcidoidea</taxon>
        <taxon>Aphelinidae</taxon>
        <taxon>Aphelininae</taxon>
        <taxon>Eretmocerus</taxon>
    </lineage>
</organism>
<gene>
    <name evidence="1" type="ORF">QAD02_004024</name>
</gene>
<dbReference type="EMBL" id="CM056743">
    <property type="protein sequence ID" value="KAJ8672764.1"/>
    <property type="molecule type" value="Genomic_DNA"/>
</dbReference>
<dbReference type="Proteomes" id="UP001239111">
    <property type="component" value="Chromosome 3"/>
</dbReference>
<protein>
    <submittedName>
        <fullName evidence="1">Uncharacterized protein</fullName>
    </submittedName>
</protein>
<reference evidence="1" key="1">
    <citation type="submission" date="2023-04" db="EMBL/GenBank/DDBJ databases">
        <title>A chromosome-level genome assembly of the parasitoid wasp Eretmocerus hayati.</title>
        <authorList>
            <person name="Zhong Y."/>
            <person name="Liu S."/>
            <person name="Liu Y."/>
        </authorList>
    </citation>
    <scope>NUCLEOTIDE SEQUENCE</scope>
    <source>
        <strain evidence="1">ZJU_SS_LIU_2023</strain>
    </source>
</reference>
<accession>A0ACC2NNV5</accession>
<evidence type="ECO:0000313" key="2">
    <source>
        <dbReference type="Proteomes" id="UP001239111"/>
    </source>
</evidence>